<keyword evidence="1" id="KW-0732">Signal</keyword>
<evidence type="ECO:0000313" key="2">
    <source>
        <dbReference type="EMBL" id="UXX79395.1"/>
    </source>
</evidence>
<sequence length="240" mass="27365">MNMTFSKTKYWVMYLMVMIGSLPLFAQSDIPDDYRLVYSQDFESPQSMSDFEATDASAWKMGSGATGQTMALFGKSNYRGAVRSPFNITILKEIIVEDFVMDIDLNQTGKEYGHRDLCLFFGFQNATNFYYVHLASIADDHANNIFLVNDEPRIKIASKTTAGVDWADTNSWHKVRIVRKVKEGIIQIYFDNMQHPVMEAQDQHFAAGRIGVGSFDDTGQFDNIKIWAPKVVKQKQGFFQ</sequence>
<dbReference type="RefSeq" id="WP_263051138.1">
    <property type="nucleotide sequence ID" value="NZ_CP106735.1"/>
</dbReference>
<organism evidence="2 3">
    <name type="scientific">Reichenbachiella carrageenanivorans</name>
    <dbReference type="NCBI Taxonomy" id="2979869"/>
    <lineage>
        <taxon>Bacteria</taxon>
        <taxon>Pseudomonadati</taxon>
        <taxon>Bacteroidota</taxon>
        <taxon>Cytophagia</taxon>
        <taxon>Cytophagales</taxon>
        <taxon>Reichenbachiellaceae</taxon>
        <taxon>Reichenbachiella</taxon>
    </lineage>
</organism>
<reference evidence="2" key="1">
    <citation type="submission" date="2022-10" db="EMBL/GenBank/DDBJ databases">
        <title>Comparative genomics and taxonomic characterization of three novel marine species of genus Reichenbachiella exhibiting antioxidant and polysaccharide degradation activities.</title>
        <authorList>
            <person name="Muhammad N."/>
            <person name="Lee Y.-J."/>
            <person name="Ko J."/>
            <person name="Kim S.-G."/>
        </authorList>
    </citation>
    <scope>NUCLEOTIDE SEQUENCE</scope>
    <source>
        <strain evidence="2">Wsw4-B4</strain>
    </source>
</reference>
<evidence type="ECO:0000313" key="3">
    <source>
        <dbReference type="Proteomes" id="UP001062165"/>
    </source>
</evidence>
<keyword evidence="3" id="KW-1185">Reference proteome</keyword>
<gene>
    <name evidence="2" type="ORF">N7E81_18750</name>
</gene>
<evidence type="ECO:0000256" key="1">
    <source>
        <dbReference type="SAM" id="SignalP"/>
    </source>
</evidence>
<dbReference type="EMBL" id="CP106735">
    <property type="protein sequence ID" value="UXX79395.1"/>
    <property type="molecule type" value="Genomic_DNA"/>
</dbReference>
<evidence type="ECO:0008006" key="4">
    <source>
        <dbReference type="Google" id="ProtNLM"/>
    </source>
</evidence>
<dbReference type="Proteomes" id="UP001062165">
    <property type="component" value="Chromosome"/>
</dbReference>
<name>A0ABY6D1B9_9BACT</name>
<feature type="signal peptide" evidence="1">
    <location>
        <begin position="1"/>
        <end position="26"/>
    </location>
</feature>
<feature type="chain" id="PRO_5045504497" description="3-keto-disaccharide hydrolase domain-containing protein" evidence="1">
    <location>
        <begin position="27"/>
        <end position="240"/>
    </location>
</feature>
<proteinExistence type="predicted"/>
<accession>A0ABY6D1B9</accession>
<dbReference type="Gene3D" id="2.60.120.560">
    <property type="entry name" value="Exo-inulinase, domain 1"/>
    <property type="match status" value="1"/>
</dbReference>
<protein>
    <recommendedName>
        <fullName evidence="4">3-keto-disaccharide hydrolase domain-containing protein</fullName>
    </recommendedName>
</protein>